<name>A0A841FI07_9ACTN</name>
<evidence type="ECO:0000256" key="1">
    <source>
        <dbReference type="ARBA" id="ARBA00004613"/>
    </source>
</evidence>
<keyword evidence="3" id="KW-0964">Secreted</keyword>
<feature type="domain" description="Subtilisin inhibitor" evidence="8">
    <location>
        <begin position="33"/>
        <end position="115"/>
    </location>
</feature>
<keyword evidence="6" id="KW-1015">Disulfide bond</keyword>
<keyword evidence="4" id="KW-0646">Protease inhibitor</keyword>
<dbReference type="Gene3D" id="3.30.350.10">
    <property type="entry name" value="Subtilisin inhibitor-like"/>
    <property type="match status" value="1"/>
</dbReference>
<dbReference type="InterPro" id="IPR020054">
    <property type="entry name" value="Prot_inh_SSI_I16_CS"/>
</dbReference>
<reference evidence="9 10" key="1">
    <citation type="submission" date="2020-08" db="EMBL/GenBank/DDBJ databases">
        <title>Genomic Encyclopedia of Type Strains, Phase IV (KMG-IV): sequencing the most valuable type-strain genomes for metagenomic binning, comparative biology and taxonomic classification.</title>
        <authorList>
            <person name="Goeker M."/>
        </authorList>
    </citation>
    <scope>NUCLEOTIDE SEQUENCE [LARGE SCALE GENOMIC DNA]</scope>
    <source>
        <strain evidence="9 10">YIM 65646</strain>
    </source>
</reference>
<evidence type="ECO:0000313" key="9">
    <source>
        <dbReference type="EMBL" id="MBB6035494.1"/>
    </source>
</evidence>
<evidence type="ECO:0000256" key="6">
    <source>
        <dbReference type="ARBA" id="ARBA00023157"/>
    </source>
</evidence>
<comment type="similarity">
    <text evidence="2">Belongs to the protease inhibitor I16 (SSI) family.</text>
</comment>
<evidence type="ECO:0000256" key="4">
    <source>
        <dbReference type="ARBA" id="ARBA00022690"/>
    </source>
</evidence>
<keyword evidence="7" id="KW-0732">Signal</keyword>
<evidence type="ECO:0000256" key="5">
    <source>
        <dbReference type="ARBA" id="ARBA00022900"/>
    </source>
</evidence>
<comment type="subcellular location">
    <subcellularLocation>
        <location evidence="1">Secreted</location>
    </subcellularLocation>
</comment>
<accession>A0A841FI07</accession>
<gene>
    <name evidence="9" type="ORF">HNR73_003351</name>
</gene>
<dbReference type="PROSITE" id="PS00999">
    <property type="entry name" value="SSI"/>
    <property type="match status" value="1"/>
</dbReference>
<feature type="chain" id="PRO_5032533965" description="Subtilisin inhibitor domain-containing protein" evidence="7">
    <location>
        <begin position="23"/>
        <end position="129"/>
    </location>
</feature>
<evidence type="ECO:0000256" key="3">
    <source>
        <dbReference type="ARBA" id="ARBA00022525"/>
    </source>
</evidence>
<organism evidence="9 10">
    <name type="scientific">Phytomonospora endophytica</name>
    <dbReference type="NCBI Taxonomy" id="714109"/>
    <lineage>
        <taxon>Bacteria</taxon>
        <taxon>Bacillati</taxon>
        <taxon>Actinomycetota</taxon>
        <taxon>Actinomycetes</taxon>
        <taxon>Micromonosporales</taxon>
        <taxon>Micromonosporaceae</taxon>
        <taxon>Phytomonospora</taxon>
    </lineage>
</organism>
<dbReference type="GO" id="GO:0005576">
    <property type="term" value="C:extracellular region"/>
    <property type="evidence" value="ECO:0007669"/>
    <property type="project" value="UniProtKB-SubCell"/>
</dbReference>
<evidence type="ECO:0000313" key="10">
    <source>
        <dbReference type="Proteomes" id="UP000548476"/>
    </source>
</evidence>
<dbReference type="AlphaFoldDB" id="A0A841FI07"/>
<sequence>MRLIAVGALAAAAIAAAGGASAAAAPATASAELTLTRTSEGREPRTVTLRCGPDGGDHPYAADACDALWAADGDFDRLTGATPPEQCPLQSAPVSVRAEGTWTDHPVDVAKDYLNPCFLDADAGVVFRF</sequence>
<keyword evidence="10" id="KW-1185">Reference proteome</keyword>
<dbReference type="InterPro" id="IPR023549">
    <property type="entry name" value="Subtilisin_inhibitor"/>
</dbReference>
<evidence type="ECO:0000256" key="2">
    <source>
        <dbReference type="ARBA" id="ARBA00010472"/>
    </source>
</evidence>
<dbReference type="Pfam" id="PF00720">
    <property type="entry name" value="SSI"/>
    <property type="match status" value="1"/>
</dbReference>
<dbReference type="SUPFAM" id="SSF55399">
    <property type="entry name" value="Subtilisin inhibitor"/>
    <property type="match status" value="1"/>
</dbReference>
<proteinExistence type="inferred from homology"/>
<dbReference type="InterPro" id="IPR036819">
    <property type="entry name" value="Subtilisin_inhibitor-like_sf"/>
</dbReference>
<comment type="caution">
    <text evidence="9">The sequence shown here is derived from an EMBL/GenBank/DDBJ whole genome shotgun (WGS) entry which is preliminary data.</text>
</comment>
<dbReference type="Proteomes" id="UP000548476">
    <property type="component" value="Unassembled WGS sequence"/>
</dbReference>
<dbReference type="GO" id="GO:0004867">
    <property type="term" value="F:serine-type endopeptidase inhibitor activity"/>
    <property type="evidence" value="ECO:0007669"/>
    <property type="project" value="UniProtKB-KW"/>
</dbReference>
<keyword evidence="5" id="KW-0722">Serine protease inhibitor</keyword>
<protein>
    <recommendedName>
        <fullName evidence="8">Subtilisin inhibitor domain-containing protein</fullName>
    </recommendedName>
</protein>
<evidence type="ECO:0000259" key="8">
    <source>
        <dbReference type="Pfam" id="PF00720"/>
    </source>
</evidence>
<evidence type="ECO:0000256" key="7">
    <source>
        <dbReference type="SAM" id="SignalP"/>
    </source>
</evidence>
<feature type="signal peptide" evidence="7">
    <location>
        <begin position="1"/>
        <end position="22"/>
    </location>
</feature>
<dbReference type="RefSeq" id="WP_203685676.1">
    <property type="nucleotide sequence ID" value="NZ_BONT01000002.1"/>
</dbReference>
<dbReference type="EMBL" id="JACHGT010000006">
    <property type="protein sequence ID" value="MBB6035494.1"/>
    <property type="molecule type" value="Genomic_DNA"/>
</dbReference>